<dbReference type="Gene3D" id="3.40.50.300">
    <property type="entry name" value="P-loop containing nucleotide triphosphate hydrolases"/>
    <property type="match status" value="1"/>
</dbReference>
<feature type="non-terminal residue" evidence="2">
    <location>
        <position position="1"/>
    </location>
</feature>
<reference evidence="2 3" key="1">
    <citation type="journal article" date="2018" name="PLoS ONE">
        <title>The draft genome of Kipferlia bialata reveals reductive genome evolution in fornicate parasites.</title>
        <authorList>
            <person name="Tanifuji G."/>
            <person name="Takabayashi S."/>
            <person name="Kume K."/>
            <person name="Takagi M."/>
            <person name="Nakayama T."/>
            <person name="Kamikawa R."/>
            <person name="Inagaki Y."/>
            <person name="Hashimoto T."/>
        </authorList>
    </citation>
    <scope>NUCLEOTIDE SEQUENCE [LARGE SCALE GENOMIC DNA]</scope>
    <source>
        <strain evidence="2">NY0173</strain>
    </source>
</reference>
<dbReference type="AlphaFoldDB" id="A0A9K3D9N9"/>
<evidence type="ECO:0000313" key="2">
    <source>
        <dbReference type="EMBL" id="GIQ90950.1"/>
    </source>
</evidence>
<keyword evidence="3" id="KW-1185">Reference proteome</keyword>
<dbReference type="InterPro" id="IPR045055">
    <property type="entry name" value="DNA2/NAM7-like"/>
</dbReference>
<dbReference type="GO" id="GO:0031380">
    <property type="term" value="C:nuclear RNA-directed RNA polymerase complex"/>
    <property type="evidence" value="ECO:0007669"/>
    <property type="project" value="TreeGrafter"/>
</dbReference>
<feature type="region of interest" description="Disordered" evidence="1">
    <location>
        <begin position="118"/>
        <end position="146"/>
    </location>
</feature>
<gene>
    <name evidence="2" type="ORF">KIPB_013962</name>
</gene>
<organism evidence="2 3">
    <name type="scientific">Kipferlia bialata</name>
    <dbReference type="NCBI Taxonomy" id="797122"/>
    <lineage>
        <taxon>Eukaryota</taxon>
        <taxon>Metamonada</taxon>
        <taxon>Carpediemonas-like organisms</taxon>
        <taxon>Kipferlia</taxon>
    </lineage>
</organism>
<dbReference type="SUPFAM" id="SSF52540">
    <property type="entry name" value="P-loop containing nucleoside triphosphate hydrolases"/>
    <property type="match status" value="1"/>
</dbReference>
<dbReference type="EMBL" id="BDIP01006919">
    <property type="protein sequence ID" value="GIQ90950.1"/>
    <property type="molecule type" value="Genomic_DNA"/>
</dbReference>
<feature type="compositionally biased region" description="Acidic residues" evidence="1">
    <location>
        <begin position="69"/>
        <end position="91"/>
    </location>
</feature>
<feature type="compositionally biased region" description="Acidic residues" evidence="1">
    <location>
        <begin position="124"/>
        <end position="137"/>
    </location>
</feature>
<dbReference type="PANTHER" id="PTHR10887:SF341">
    <property type="entry name" value="NFX1-TYPE ZINC FINGER-CONTAINING PROTEIN 1"/>
    <property type="match status" value="1"/>
</dbReference>
<comment type="caution">
    <text evidence="2">The sequence shown here is derived from an EMBL/GenBank/DDBJ whole genome shotgun (WGS) entry which is preliminary data.</text>
</comment>
<evidence type="ECO:0000256" key="1">
    <source>
        <dbReference type="SAM" id="MobiDB-lite"/>
    </source>
</evidence>
<sequence length="380" mass="42239">NQHQCLMWLWLTGDATPIHEILEALELQLVGIQLREREREREREMAAEAERMEQEKEREVVDDDAHVFEEDEDESEDESETESECESDDSSDSSSCDEERYIAYTYANTDALVGEQGVEGATGDAEESSAAEVEQADEAMGGAEEPVPDDVVDAVVEHAPQHPNSLAARITSHWTKTPQQVVTQMLAYMDAGVGDLAGLDITNPQPLTGKLEALADARDAVDAAQFEALGYGIQHSRHIVFVGLTVTLAARHLPMLKRIRPAVCLVEEAGELREGELLACLPSTLQQLVLIGDEQQLRPKVEYALAKHPSNYGWSMFERLTRMRMPRVQLTTQRRMRDSICKLVNGCFGQGLRTGNPAASIVGAPRTLPKPLFFMHHTHK</sequence>
<evidence type="ECO:0008006" key="4">
    <source>
        <dbReference type="Google" id="ProtNLM"/>
    </source>
</evidence>
<feature type="compositionally biased region" description="Basic and acidic residues" evidence="1">
    <location>
        <begin position="41"/>
        <end position="68"/>
    </location>
</feature>
<dbReference type="InterPro" id="IPR027417">
    <property type="entry name" value="P-loop_NTPase"/>
</dbReference>
<dbReference type="GO" id="GO:0031048">
    <property type="term" value="P:regulatory ncRNA-mediated heterochromatin formation"/>
    <property type="evidence" value="ECO:0007669"/>
    <property type="project" value="TreeGrafter"/>
</dbReference>
<dbReference type="Proteomes" id="UP000265618">
    <property type="component" value="Unassembled WGS sequence"/>
</dbReference>
<accession>A0A9K3D9N9</accession>
<feature type="region of interest" description="Disordered" evidence="1">
    <location>
        <begin position="41"/>
        <end position="96"/>
    </location>
</feature>
<dbReference type="OrthoDB" id="6144670at2759"/>
<evidence type="ECO:0000313" key="3">
    <source>
        <dbReference type="Proteomes" id="UP000265618"/>
    </source>
</evidence>
<protein>
    <recommendedName>
        <fullName evidence="4">DNA2/NAM7 helicase helicase domain-containing protein</fullName>
    </recommendedName>
</protein>
<proteinExistence type="predicted"/>
<name>A0A9K3D9N9_9EUKA</name>
<dbReference type="PANTHER" id="PTHR10887">
    <property type="entry name" value="DNA2/NAM7 HELICASE FAMILY"/>
    <property type="match status" value="1"/>
</dbReference>
<feature type="non-terminal residue" evidence="2">
    <location>
        <position position="380"/>
    </location>
</feature>